<dbReference type="PROSITE" id="PS50949">
    <property type="entry name" value="HTH_GNTR"/>
    <property type="match status" value="1"/>
</dbReference>
<dbReference type="SMART" id="SM00345">
    <property type="entry name" value="HTH_GNTR"/>
    <property type="match status" value="1"/>
</dbReference>
<gene>
    <name evidence="6" type="ORF">C9427_06850</name>
</gene>
<name>A0A2T4J038_9HYPH</name>
<protein>
    <submittedName>
        <fullName evidence="6">FadR family transcriptional regulator</fullName>
    </submittedName>
</protein>
<evidence type="ECO:0000259" key="5">
    <source>
        <dbReference type="PROSITE" id="PS50949"/>
    </source>
</evidence>
<sequence>MEQTGQDRAEATEDAGVSSSAVDQTVRQILDLIRNRAMSVGDVLPTERELCELFGASRNTIREALRTIRTYGLIDPKPRVGAVLADRQNVAIQNFFAAQMDISKTSFHDIQGFRRIIEASIGDHVILNASAAELDALDEVNGLIETSKDVQEAAQRDFDFHLALVKLAGNRMLVQTYQFLSPVILHIMTVGKSIRPILSETRRAHGEIIAALRARDRIAYSYLMSRHLDFGLRFVPDDLENARTRTSPAIPAQPNPTSSKDLHHV</sequence>
<dbReference type="InterPro" id="IPR036390">
    <property type="entry name" value="WH_DNA-bd_sf"/>
</dbReference>
<dbReference type="AlphaFoldDB" id="A0A2T4J038"/>
<evidence type="ECO:0000256" key="1">
    <source>
        <dbReference type="ARBA" id="ARBA00023015"/>
    </source>
</evidence>
<dbReference type="Gene3D" id="1.10.10.10">
    <property type="entry name" value="Winged helix-like DNA-binding domain superfamily/Winged helix DNA-binding domain"/>
    <property type="match status" value="1"/>
</dbReference>
<dbReference type="InterPro" id="IPR011711">
    <property type="entry name" value="GntR_C"/>
</dbReference>
<dbReference type="SUPFAM" id="SSF48008">
    <property type="entry name" value="GntR ligand-binding domain-like"/>
    <property type="match status" value="1"/>
</dbReference>
<dbReference type="PANTHER" id="PTHR43537">
    <property type="entry name" value="TRANSCRIPTIONAL REGULATOR, GNTR FAMILY"/>
    <property type="match status" value="1"/>
</dbReference>
<dbReference type="InterPro" id="IPR008920">
    <property type="entry name" value="TF_FadR/GntR_C"/>
</dbReference>
<dbReference type="EMBL" id="PZJX01000014">
    <property type="protein sequence ID" value="PTE11259.1"/>
    <property type="molecule type" value="Genomic_DNA"/>
</dbReference>
<dbReference type="RefSeq" id="WP_107648373.1">
    <property type="nucleotide sequence ID" value="NZ_PZJX01000014.1"/>
</dbReference>
<keyword evidence="3" id="KW-0804">Transcription</keyword>
<evidence type="ECO:0000256" key="3">
    <source>
        <dbReference type="ARBA" id="ARBA00023163"/>
    </source>
</evidence>
<dbReference type="Proteomes" id="UP000240259">
    <property type="component" value="Unassembled WGS sequence"/>
</dbReference>
<evidence type="ECO:0000313" key="6">
    <source>
        <dbReference type="EMBL" id="PTE11259.1"/>
    </source>
</evidence>
<dbReference type="CDD" id="cd07377">
    <property type="entry name" value="WHTH_GntR"/>
    <property type="match status" value="1"/>
</dbReference>
<dbReference type="InterPro" id="IPR000524">
    <property type="entry name" value="Tscrpt_reg_HTH_GntR"/>
</dbReference>
<keyword evidence="7" id="KW-1185">Reference proteome</keyword>
<dbReference type="GO" id="GO:0003700">
    <property type="term" value="F:DNA-binding transcription factor activity"/>
    <property type="evidence" value="ECO:0007669"/>
    <property type="project" value="InterPro"/>
</dbReference>
<dbReference type="SUPFAM" id="SSF46785">
    <property type="entry name" value="Winged helix' DNA-binding domain"/>
    <property type="match status" value="1"/>
</dbReference>
<dbReference type="GO" id="GO:0003677">
    <property type="term" value="F:DNA binding"/>
    <property type="evidence" value="ECO:0007669"/>
    <property type="project" value="UniProtKB-KW"/>
</dbReference>
<dbReference type="Gene3D" id="1.20.120.530">
    <property type="entry name" value="GntR ligand-binding domain-like"/>
    <property type="match status" value="1"/>
</dbReference>
<dbReference type="PRINTS" id="PR00035">
    <property type="entry name" value="HTHGNTR"/>
</dbReference>
<evidence type="ECO:0000256" key="2">
    <source>
        <dbReference type="ARBA" id="ARBA00023125"/>
    </source>
</evidence>
<dbReference type="PANTHER" id="PTHR43537:SF51">
    <property type="entry name" value="HTH-TYPE TRANSCRIPTIONAL REGULATOR LGOR-RELATED"/>
    <property type="match status" value="1"/>
</dbReference>
<proteinExistence type="predicted"/>
<accession>A0A2T4J038</accession>
<reference evidence="6 7" key="1">
    <citation type="submission" date="2018-03" db="EMBL/GenBank/DDBJ databases">
        <title>Genome sequence of the symbiotic type strain Mesorhizobium helmanticense CSLC115NT isolated from Lotus corniculatus nodules.</title>
        <authorList>
            <person name="Sannazzaro A.I."/>
            <person name="Torres Tejerizo G.A."/>
            <person name="Dip D."/>
            <person name="Caballero M."/>
            <person name="Pistorio M."/>
            <person name="Estrella M.J."/>
        </authorList>
    </citation>
    <scope>NUCLEOTIDE SEQUENCE [LARGE SCALE GENOMIC DNA]</scope>
    <source>
        <strain evidence="6 7">CSLC115N</strain>
    </source>
</reference>
<dbReference type="Pfam" id="PF00392">
    <property type="entry name" value="GntR"/>
    <property type="match status" value="1"/>
</dbReference>
<feature type="region of interest" description="Disordered" evidence="4">
    <location>
        <begin position="245"/>
        <end position="265"/>
    </location>
</feature>
<evidence type="ECO:0000313" key="7">
    <source>
        <dbReference type="Proteomes" id="UP000240259"/>
    </source>
</evidence>
<dbReference type="Pfam" id="PF07729">
    <property type="entry name" value="FCD"/>
    <property type="match status" value="1"/>
</dbReference>
<comment type="caution">
    <text evidence="6">The sequence shown here is derived from an EMBL/GenBank/DDBJ whole genome shotgun (WGS) entry which is preliminary data.</text>
</comment>
<keyword evidence="1" id="KW-0805">Transcription regulation</keyword>
<feature type="domain" description="HTH gntR-type" evidence="5">
    <location>
        <begin position="19"/>
        <end position="87"/>
    </location>
</feature>
<keyword evidence="2" id="KW-0238">DNA-binding</keyword>
<evidence type="ECO:0000256" key="4">
    <source>
        <dbReference type="SAM" id="MobiDB-lite"/>
    </source>
</evidence>
<dbReference type="OrthoDB" id="9028214at2"/>
<organism evidence="6 7">
    <name type="scientific">Mesorhizobium helmanticense</name>
    <dbReference type="NCBI Taxonomy" id="1776423"/>
    <lineage>
        <taxon>Bacteria</taxon>
        <taxon>Pseudomonadati</taxon>
        <taxon>Pseudomonadota</taxon>
        <taxon>Alphaproteobacteria</taxon>
        <taxon>Hyphomicrobiales</taxon>
        <taxon>Phyllobacteriaceae</taxon>
        <taxon>Mesorhizobium</taxon>
    </lineage>
</organism>
<dbReference type="InterPro" id="IPR036388">
    <property type="entry name" value="WH-like_DNA-bd_sf"/>
</dbReference>
<dbReference type="SMART" id="SM00895">
    <property type="entry name" value="FCD"/>
    <property type="match status" value="1"/>
</dbReference>